<dbReference type="Pfam" id="PF09479">
    <property type="entry name" value="Flg_new"/>
    <property type="match status" value="1"/>
</dbReference>
<sequence length="1628" mass="179815">MKRHTAPYAATASRHIIAHIVVMLLLSQTIMAQGTQKQYSVKIYGPTGLTETVTTDEGDEMDEPTAVEYEGYEPAGWSATPIINAPHFTPLTFPLTVTSDMSIYAVYAQTSGSSAYYTEITSPDEIEDGQYIITAEKDGTIYGMENTINGSTTKPVPAIVMSQRPDNDPSEVPDNIMHFHIYPDPSGSFYIKATYNGKEYHTNANNSSVFICTYAVRWGIKSLGDQRGLLIQTNNNYESKELKNGIVMLPDGSGGWKGYSTSSPSYTVRLYRRHEIATTTSYTTIFRTTEEQEQLAPPQNIRHDTSAEKIRLTWDMAEGCTEYIISIATEDNSQFSQSVIRGNVYEILSPRPCLTYRISIRSIDPTNSTLPSEPVSDEITLPLTVTLDPDGGTLPEDTQSTFTLECDTETGMTLPQPDAPENKVLVGWDNLSTEEEEHIAAGETVRPEESTTFKAIWRDIKEYTMTLSINKKKQILIYKETTAVSALDTPEISGYKFYGWSTAEEYVHGQTPLFTFGSQLISDTVLYAMFIPEDEDITPLAQAQEADDGVYVLIQEKDGRFYALKTDGKYDGRLTTNVEEVTSDITSNEDGRLTLDISNMEGRASLLRIDRMEGEAVRIKDVATNLFISGNDNSNGLRNDRITTWLISPTGENDGSVLISSNGGRRWSVNTNELTWTSTASQLEAYTSGATYLFKTGYNSPIANGITFVTEIVQPSDTLSAPAIDITPYVNELFIEWEKVENATSYILKIPETNFSETLPSNIQSYSIGGLEASHRYRIELQALSDNPELHNSTTVTAYAYALASKNNNLVIKDITTEGITISVPEAVKNPTLHLLRHKQQTENTADDIFISKYFHGAAFTRMLSVYNGTGKDVPLGNIRIIGGKNSWSDSISLDNMGNIHCGHIAPGEEITICLYSPSSVYDKRVISMVTDSALREWFCVTGGMPQYGSDWSIALERRNDDGTWHCIDLIGATDDNGTSTDTACGRYTEGRGWISRNSTDGNGNMSDISTNSSLLIRRNHVKSGADAAASNRGTFSTLGSEWDAYPITYPDDDFSAYMSHSAEILRRASAFAYDSYYHSGADTIETVQTQAVPSLQMLNMDVNSAACQELTLKAVSDDTSRICFSQIRLPIVLPSDSVAKGTCGCDILITEEGTADAETLKDMFTDGKPTGNIILMPGSTIDFTRVNSINIKRIITINSNTHTANIYGYENVINQLPILPIFQLTAGGIRYLSLPAISRTADIRAIGKEHNAYITPWEISEFDGQLAAEGRSPFTVIGRKDSLYIGNGYKVTNTDDEAYMLAFHPTVGNEEKVYPQIHKNTSPDNGSHQWGWNLAGNTSLEDYTGDWAVETIDGQIDIPYITVADSTGTNFIQERAELVTISPYAPILIQSPDSGIIRHSERQTAVFQQSVTVKILHEEREADKTTVICDEKSSKETYRIGHDLQKVSGYTTQAQIYTECKGTKLAFCSLPLYSMSSIPLGIYVPSEGNYTISLDRENSYRYRNILLTDNETGARIDLTERDYTFTSDGRKTLSGRFYLIISDTSTLSSDGQPLDSTSVVSNGNDITVHGIRSGCTVTLCDMAGRILHEAETNGEDDTVVFHSMPDGVYIISIHYPNGYVHSVKVIN</sequence>
<proteinExistence type="predicted"/>
<organism evidence="2 3">
    <name type="scientific">Candidatus Aphodosoma intestinipullorum</name>
    <dbReference type="NCBI Taxonomy" id="2840674"/>
    <lineage>
        <taxon>Bacteria</taxon>
        <taxon>Pseudomonadati</taxon>
        <taxon>Bacteroidota</taxon>
        <taxon>Bacteroidia</taxon>
        <taxon>Bacteroidales</taxon>
        <taxon>Candidatus Aphodosoma</taxon>
    </lineage>
</organism>
<dbReference type="InterPro" id="IPR036116">
    <property type="entry name" value="FN3_sf"/>
</dbReference>
<dbReference type="EMBL" id="JADIMV010000135">
    <property type="protein sequence ID" value="MBO8440550.1"/>
    <property type="molecule type" value="Genomic_DNA"/>
</dbReference>
<name>A0A940IFF7_9BACT</name>
<reference evidence="2" key="1">
    <citation type="submission" date="2020-10" db="EMBL/GenBank/DDBJ databases">
        <authorList>
            <person name="Gilroy R."/>
        </authorList>
    </citation>
    <scope>NUCLEOTIDE SEQUENCE</scope>
    <source>
        <strain evidence="2">3924</strain>
    </source>
</reference>
<protein>
    <submittedName>
        <fullName evidence="2">InlB B-repeat-containing protein</fullName>
    </submittedName>
</protein>
<reference evidence="2" key="2">
    <citation type="journal article" date="2021" name="PeerJ">
        <title>Extensive microbial diversity within the chicken gut microbiome revealed by metagenomics and culture.</title>
        <authorList>
            <person name="Gilroy R."/>
            <person name="Ravi A."/>
            <person name="Getino M."/>
            <person name="Pursley I."/>
            <person name="Horton D.L."/>
            <person name="Alikhan N.F."/>
            <person name="Baker D."/>
            <person name="Gharbi K."/>
            <person name="Hall N."/>
            <person name="Watson M."/>
            <person name="Adriaenssens E.M."/>
            <person name="Foster-Nyarko E."/>
            <person name="Jarju S."/>
            <person name="Secka A."/>
            <person name="Antonio M."/>
            <person name="Oren A."/>
            <person name="Chaudhuri R.R."/>
            <person name="La Ragione R."/>
            <person name="Hildebrand F."/>
            <person name="Pallen M.J."/>
        </authorList>
    </citation>
    <scope>NUCLEOTIDE SEQUENCE</scope>
    <source>
        <strain evidence="2">3924</strain>
    </source>
</reference>
<gene>
    <name evidence="2" type="ORF">IAC51_07870</name>
</gene>
<comment type="subcellular location">
    <subcellularLocation>
        <location evidence="1">Cell envelope</location>
    </subcellularLocation>
</comment>
<dbReference type="InterPro" id="IPR042229">
    <property type="entry name" value="Listeria/Bacterioides_rpt_sf"/>
</dbReference>
<dbReference type="Gene3D" id="2.60.40.4270">
    <property type="entry name" value="Listeria-Bacteroides repeat domain"/>
    <property type="match status" value="1"/>
</dbReference>
<dbReference type="SUPFAM" id="SSF49265">
    <property type="entry name" value="Fibronectin type III"/>
    <property type="match status" value="1"/>
</dbReference>
<dbReference type="GO" id="GO:0030313">
    <property type="term" value="C:cell envelope"/>
    <property type="evidence" value="ECO:0007669"/>
    <property type="project" value="UniProtKB-SubCell"/>
</dbReference>
<dbReference type="Proteomes" id="UP000712007">
    <property type="component" value="Unassembled WGS sequence"/>
</dbReference>
<evidence type="ECO:0000313" key="2">
    <source>
        <dbReference type="EMBL" id="MBO8440550.1"/>
    </source>
</evidence>
<comment type="caution">
    <text evidence="2">The sequence shown here is derived from an EMBL/GenBank/DDBJ whole genome shotgun (WGS) entry which is preliminary data.</text>
</comment>
<dbReference type="InterPro" id="IPR013378">
    <property type="entry name" value="InlB-like_B-rpt"/>
</dbReference>
<accession>A0A940IFF7</accession>
<evidence type="ECO:0000256" key="1">
    <source>
        <dbReference type="ARBA" id="ARBA00004196"/>
    </source>
</evidence>
<evidence type="ECO:0000313" key="3">
    <source>
        <dbReference type="Proteomes" id="UP000712007"/>
    </source>
</evidence>